<comment type="subcellular location">
    <subcellularLocation>
        <location evidence="1">Cell inner membrane</location>
        <topology evidence="1">Multi-pass membrane protein</topology>
    </subcellularLocation>
</comment>
<dbReference type="InterPro" id="IPR042094">
    <property type="entry name" value="T2SS_GspF_sf"/>
</dbReference>
<feature type="domain" description="Type II secretion system protein GspF" evidence="9">
    <location>
        <begin position="62"/>
        <end position="185"/>
    </location>
</feature>
<dbReference type="GO" id="GO:0015628">
    <property type="term" value="P:protein secretion by the type II secretion system"/>
    <property type="evidence" value="ECO:0007669"/>
    <property type="project" value="TreeGrafter"/>
</dbReference>
<comment type="similarity">
    <text evidence="2">Belongs to the GSP F family.</text>
</comment>
<protein>
    <submittedName>
        <fullName evidence="10">Cholera toxin secretion protein epsF</fullName>
    </submittedName>
</protein>
<gene>
    <name evidence="10" type="primary">epsF</name>
    <name evidence="10" type="ORF">SAMEA3545359_01706</name>
</gene>
<dbReference type="GO" id="GO:0005886">
    <property type="term" value="C:plasma membrane"/>
    <property type="evidence" value="ECO:0007669"/>
    <property type="project" value="UniProtKB-SubCell"/>
</dbReference>
<reference evidence="10" key="1">
    <citation type="submission" date="2015-09" db="EMBL/GenBank/DDBJ databases">
        <authorList>
            <consortium name="Pathogen Informatics"/>
        </authorList>
    </citation>
    <scope>NUCLEOTIDE SEQUENCE</scope>
    <source>
        <strain evidence="10">2789STDY5834896</strain>
    </source>
</reference>
<dbReference type="PRINTS" id="PR00812">
    <property type="entry name" value="BCTERIALGSPF"/>
</dbReference>
<feature type="transmembrane region" description="Helical" evidence="8">
    <location>
        <begin position="163"/>
        <end position="188"/>
    </location>
</feature>
<proteinExistence type="inferred from homology"/>
<feature type="domain" description="Type II secretion system protein GspF" evidence="9">
    <location>
        <begin position="264"/>
        <end position="386"/>
    </location>
</feature>
<keyword evidence="7 8" id="KW-0472">Membrane</keyword>
<evidence type="ECO:0000259" key="9">
    <source>
        <dbReference type="Pfam" id="PF00482"/>
    </source>
</evidence>
<dbReference type="PANTHER" id="PTHR30012">
    <property type="entry name" value="GENERAL SECRETION PATHWAY PROTEIN"/>
    <property type="match status" value="1"/>
</dbReference>
<keyword evidence="5 8" id="KW-0812">Transmembrane</keyword>
<dbReference type="InterPro" id="IPR003004">
    <property type="entry name" value="GspF/PilC"/>
</dbReference>
<dbReference type="AlphaFoldDB" id="A0A1C6IV48"/>
<dbReference type="Pfam" id="PF00482">
    <property type="entry name" value="T2SSF"/>
    <property type="match status" value="2"/>
</dbReference>
<dbReference type="FunFam" id="1.20.81.30:FF:000001">
    <property type="entry name" value="Type II secretion system protein F"/>
    <property type="match status" value="1"/>
</dbReference>
<organism evidence="10">
    <name type="scientific">uncultured Anaerotruncus sp</name>
    <dbReference type="NCBI Taxonomy" id="905011"/>
    <lineage>
        <taxon>Bacteria</taxon>
        <taxon>Bacillati</taxon>
        <taxon>Bacillota</taxon>
        <taxon>Clostridia</taxon>
        <taxon>Eubacteriales</taxon>
        <taxon>Oscillospiraceae</taxon>
        <taxon>Anaerotruncus</taxon>
        <taxon>environmental samples</taxon>
    </lineage>
</organism>
<evidence type="ECO:0000256" key="1">
    <source>
        <dbReference type="ARBA" id="ARBA00004429"/>
    </source>
</evidence>
<keyword evidence="6 8" id="KW-1133">Transmembrane helix</keyword>
<evidence type="ECO:0000256" key="3">
    <source>
        <dbReference type="ARBA" id="ARBA00022475"/>
    </source>
</evidence>
<feature type="transmembrane region" description="Helical" evidence="8">
    <location>
        <begin position="215"/>
        <end position="234"/>
    </location>
</feature>
<dbReference type="EMBL" id="FMHG01000001">
    <property type="protein sequence ID" value="SCJ73731.1"/>
    <property type="molecule type" value="Genomic_DNA"/>
</dbReference>
<dbReference type="InterPro" id="IPR018076">
    <property type="entry name" value="T2SS_GspF_dom"/>
</dbReference>
<feature type="transmembrane region" description="Helical" evidence="8">
    <location>
        <begin position="367"/>
        <end position="391"/>
    </location>
</feature>
<sequence length="395" mass="44214">MPLYRYTAKTVEGRQVSGQLEADDPRQLSTALHQKQLFLVRSKELTGDDSRVRLRAPELADFCRQLGTMLSSGISLVRAVDIILHRDVKPRVRQVYSQLYRSLQQGVPMSEAMRQQRGAFPPLMISMFYAGESSGQLDTVATKMAAHFEKEHKLHTKIRGATIYPIILLCVTVLVMLAIFLFVLPQFFTLFEDMDTLPGPTRVVLAISNGLQNHWAAVLITVLVLVGSFAILLTSPQIHTWLDRQKLRLPVVGKLLRIIYTARFSRTLCSLYTSGLSMISALQISRTTVGNRYIDAQFDQVVELVRSGTPLSRAIQVVDGFDSKLSSTILIGEETGRLDDMLGSVADSFDYEAEMATQRLTTFIEPVLIIFMALVIGFIMISVMMPIYQLYGTIG</sequence>
<evidence type="ECO:0000256" key="2">
    <source>
        <dbReference type="ARBA" id="ARBA00005745"/>
    </source>
</evidence>
<evidence type="ECO:0000256" key="4">
    <source>
        <dbReference type="ARBA" id="ARBA00022519"/>
    </source>
</evidence>
<evidence type="ECO:0000256" key="8">
    <source>
        <dbReference type="SAM" id="Phobius"/>
    </source>
</evidence>
<evidence type="ECO:0000256" key="7">
    <source>
        <dbReference type="ARBA" id="ARBA00023136"/>
    </source>
</evidence>
<name>A0A1C6IV48_9FIRM</name>
<keyword evidence="4" id="KW-0997">Cell inner membrane</keyword>
<evidence type="ECO:0000313" key="10">
    <source>
        <dbReference type="EMBL" id="SCJ73731.1"/>
    </source>
</evidence>
<evidence type="ECO:0000256" key="5">
    <source>
        <dbReference type="ARBA" id="ARBA00022692"/>
    </source>
</evidence>
<dbReference type="Gene3D" id="1.20.81.30">
    <property type="entry name" value="Type II secretion system (T2SS), domain F"/>
    <property type="match status" value="2"/>
</dbReference>
<evidence type="ECO:0000256" key="6">
    <source>
        <dbReference type="ARBA" id="ARBA00022989"/>
    </source>
</evidence>
<dbReference type="PANTHER" id="PTHR30012:SF0">
    <property type="entry name" value="TYPE II SECRETION SYSTEM PROTEIN F-RELATED"/>
    <property type="match status" value="1"/>
</dbReference>
<keyword evidence="3" id="KW-1003">Cell membrane</keyword>
<accession>A0A1C6IV48</accession>